<evidence type="ECO:0000256" key="2">
    <source>
        <dbReference type="ARBA" id="ARBA00007524"/>
    </source>
</evidence>
<evidence type="ECO:0000256" key="4">
    <source>
        <dbReference type="ARBA" id="ARBA00022989"/>
    </source>
</evidence>
<dbReference type="EMBL" id="SWBR01000002">
    <property type="protein sequence ID" value="TKC10843.1"/>
    <property type="molecule type" value="Genomic_DNA"/>
</dbReference>
<evidence type="ECO:0000256" key="6">
    <source>
        <dbReference type="SAM" id="Phobius"/>
    </source>
</evidence>
<gene>
    <name evidence="7" type="ORF">FA048_11790</name>
</gene>
<evidence type="ECO:0000313" key="8">
    <source>
        <dbReference type="Proteomes" id="UP000309488"/>
    </source>
</evidence>
<dbReference type="Gene3D" id="1.20.1260.100">
    <property type="entry name" value="TspO/MBR protein"/>
    <property type="match status" value="1"/>
</dbReference>
<organism evidence="7 8">
    <name type="scientific">Pedobacter polaris</name>
    <dbReference type="NCBI Taxonomy" id="2571273"/>
    <lineage>
        <taxon>Bacteria</taxon>
        <taxon>Pseudomonadati</taxon>
        <taxon>Bacteroidota</taxon>
        <taxon>Sphingobacteriia</taxon>
        <taxon>Sphingobacteriales</taxon>
        <taxon>Sphingobacteriaceae</taxon>
        <taxon>Pedobacter</taxon>
    </lineage>
</organism>
<comment type="similarity">
    <text evidence="2">Belongs to the TspO/BZRP family.</text>
</comment>
<feature type="transmembrane region" description="Helical" evidence="6">
    <location>
        <begin position="84"/>
        <end position="105"/>
    </location>
</feature>
<dbReference type="RefSeq" id="WP_136841077.1">
    <property type="nucleotide sequence ID" value="NZ_SWBR01000002.1"/>
</dbReference>
<dbReference type="Proteomes" id="UP000309488">
    <property type="component" value="Unassembled WGS sequence"/>
</dbReference>
<feature type="transmembrane region" description="Helical" evidence="6">
    <location>
        <begin position="111"/>
        <end position="131"/>
    </location>
</feature>
<dbReference type="PANTHER" id="PTHR10057:SF0">
    <property type="entry name" value="TRANSLOCATOR PROTEIN"/>
    <property type="match status" value="1"/>
</dbReference>
<evidence type="ECO:0000256" key="5">
    <source>
        <dbReference type="ARBA" id="ARBA00023136"/>
    </source>
</evidence>
<evidence type="ECO:0000256" key="3">
    <source>
        <dbReference type="ARBA" id="ARBA00022692"/>
    </source>
</evidence>
<comment type="subcellular location">
    <subcellularLocation>
        <location evidence="1">Membrane</location>
        <topology evidence="1">Multi-pass membrane protein</topology>
    </subcellularLocation>
</comment>
<dbReference type="PIRSF" id="PIRSF005859">
    <property type="entry name" value="PBR"/>
    <property type="match status" value="1"/>
</dbReference>
<comment type="caution">
    <text evidence="7">The sequence shown here is derived from an EMBL/GenBank/DDBJ whole genome shotgun (WGS) entry which is preliminary data.</text>
</comment>
<dbReference type="FunFam" id="1.20.1260.100:FF:000001">
    <property type="entry name" value="translocator protein 2"/>
    <property type="match status" value="1"/>
</dbReference>
<dbReference type="GO" id="GO:0016020">
    <property type="term" value="C:membrane"/>
    <property type="evidence" value="ECO:0007669"/>
    <property type="project" value="UniProtKB-SubCell"/>
</dbReference>
<dbReference type="InterPro" id="IPR004307">
    <property type="entry name" value="TspO_MBR"/>
</dbReference>
<dbReference type="GO" id="GO:0033013">
    <property type="term" value="P:tetrapyrrole metabolic process"/>
    <property type="evidence" value="ECO:0007669"/>
    <property type="project" value="UniProtKB-ARBA"/>
</dbReference>
<proteinExistence type="inferred from homology"/>
<keyword evidence="3 6" id="KW-0812">Transmembrane</keyword>
<feature type="transmembrane region" description="Helical" evidence="6">
    <location>
        <begin position="12"/>
        <end position="32"/>
    </location>
</feature>
<sequence length="162" mass="18874">MPKHNKKFEFLPFVIFLIIPLAIGAIGGFFTMESVKTWYTTLNKPTFNPPNWVFGPVWTTLYVLMGIASYLVWKQRSIVAGYKWAFGIYFLQLALNLMWSFLFFYQHQIGLALIEIGLLLVTIIINAFIFYRINKVAGLLFIPYILWVSFASYLTYSIFILN</sequence>
<keyword evidence="8" id="KW-1185">Reference proteome</keyword>
<protein>
    <submittedName>
        <fullName evidence="7">Tryptophan-rich sensory protein</fullName>
    </submittedName>
</protein>
<name>A0A4U1CSV0_9SPHI</name>
<evidence type="ECO:0000313" key="7">
    <source>
        <dbReference type="EMBL" id="TKC10843.1"/>
    </source>
</evidence>
<reference evidence="7 8" key="1">
    <citation type="submission" date="2019-04" db="EMBL/GenBank/DDBJ databases">
        <title>Pedobacter sp. RP-3-22 sp. nov., isolated from Arctic soil.</title>
        <authorList>
            <person name="Dahal R.H."/>
            <person name="Kim D.-U."/>
        </authorList>
    </citation>
    <scope>NUCLEOTIDE SEQUENCE [LARGE SCALE GENOMIC DNA]</scope>
    <source>
        <strain evidence="7 8">RP-3-22</strain>
    </source>
</reference>
<feature type="transmembrane region" description="Helical" evidence="6">
    <location>
        <begin position="52"/>
        <end position="72"/>
    </location>
</feature>
<dbReference type="OrthoDB" id="9795496at2"/>
<evidence type="ECO:0000256" key="1">
    <source>
        <dbReference type="ARBA" id="ARBA00004141"/>
    </source>
</evidence>
<accession>A0A4U1CSV0</accession>
<dbReference type="CDD" id="cd15904">
    <property type="entry name" value="TSPO_MBR"/>
    <property type="match status" value="1"/>
</dbReference>
<dbReference type="AlphaFoldDB" id="A0A4U1CSV0"/>
<keyword evidence="4 6" id="KW-1133">Transmembrane helix</keyword>
<feature type="transmembrane region" description="Helical" evidence="6">
    <location>
        <begin position="138"/>
        <end position="161"/>
    </location>
</feature>
<dbReference type="PANTHER" id="PTHR10057">
    <property type="entry name" value="PERIPHERAL-TYPE BENZODIAZEPINE RECEPTOR"/>
    <property type="match status" value="1"/>
</dbReference>
<dbReference type="InterPro" id="IPR038330">
    <property type="entry name" value="TspO/MBR-related_sf"/>
</dbReference>
<dbReference type="Pfam" id="PF03073">
    <property type="entry name" value="TspO_MBR"/>
    <property type="match status" value="1"/>
</dbReference>
<keyword evidence="5 6" id="KW-0472">Membrane</keyword>